<protein>
    <submittedName>
        <fullName evidence="2">Uncharacterized protein</fullName>
    </submittedName>
</protein>
<dbReference type="AlphaFoldDB" id="A0A6J4H4Q2"/>
<reference evidence="2" key="1">
    <citation type="submission" date="2020-02" db="EMBL/GenBank/DDBJ databases">
        <authorList>
            <person name="Meier V. D."/>
        </authorList>
    </citation>
    <scope>NUCLEOTIDE SEQUENCE</scope>
    <source>
        <strain evidence="2">AVDCRST_MAG54</strain>
    </source>
</reference>
<organism evidence="2">
    <name type="scientific">uncultured Actinomycetospora sp</name>
    <dbReference type="NCBI Taxonomy" id="1135996"/>
    <lineage>
        <taxon>Bacteria</taxon>
        <taxon>Bacillati</taxon>
        <taxon>Actinomycetota</taxon>
        <taxon>Actinomycetes</taxon>
        <taxon>Pseudonocardiales</taxon>
        <taxon>Pseudonocardiaceae</taxon>
        <taxon>Actinomycetospora</taxon>
        <taxon>environmental samples</taxon>
    </lineage>
</organism>
<feature type="compositionally biased region" description="Basic and acidic residues" evidence="1">
    <location>
        <begin position="1"/>
        <end position="10"/>
    </location>
</feature>
<accession>A0A6J4H4Q2</accession>
<name>A0A6J4H4Q2_9PSEU</name>
<dbReference type="EMBL" id="CADCTH010000032">
    <property type="protein sequence ID" value="CAA9213057.1"/>
    <property type="molecule type" value="Genomic_DNA"/>
</dbReference>
<gene>
    <name evidence="2" type="ORF">AVDCRST_MAG54-210</name>
</gene>
<feature type="region of interest" description="Disordered" evidence="1">
    <location>
        <begin position="1"/>
        <end position="82"/>
    </location>
</feature>
<sequence>MVPSGEERARSSRARRLLPTPATPATTTAPSRSSASSTARSSASRPVNGQVRPGAGLAGGDTTVLRGRDERGQESAAARPNG</sequence>
<evidence type="ECO:0000313" key="2">
    <source>
        <dbReference type="EMBL" id="CAA9213057.1"/>
    </source>
</evidence>
<proteinExistence type="predicted"/>
<feature type="compositionally biased region" description="Low complexity" evidence="1">
    <location>
        <begin position="17"/>
        <end position="46"/>
    </location>
</feature>
<evidence type="ECO:0000256" key="1">
    <source>
        <dbReference type="SAM" id="MobiDB-lite"/>
    </source>
</evidence>